<keyword evidence="1" id="KW-0255">Endonuclease</keyword>
<reference evidence="1" key="1">
    <citation type="submission" date="2018-06" db="EMBL/GenBank/DDBJ databases">
        <authorList>
            <person name="Zhirakovskaya E."/>
        </authorList>
    </citation>
    <scope>NUCLEOTIDE SEQUENCE</scope>
</reference>
<dbReference type="Pfam" id="PF02021">
    <property type="entry name" value="UPF0102"/>
    <property type="match status" value="1"/>
</dbReference>
<dbReference type="AlphaFoldDB" id="A0A3B0WGE3"/>
<sequence length="129" mass="15045">MWFKKKPPTAKNKGQQKEQQACDWLQAQGFHILEQNYLCKGGEIDIIALSSHTLSQATLVFFEVKYRKNDHFGHPIEFVTQKKQHRIIQCAQLFLLKNPTYAHCPMRFDVMTFEGAQTTPQWIENAFGM</sequence>
<proteinExistence type="inferred from homology"/>
<protein>
    <submittedName>
        <fullName evidence="1">Predicted endonuclease distantly related to archaeal Holliday junction resolvase</fullName>
    </submittedName>
</protein>
<dbReference type="InterPro" id="IPR011856">
    <property type="entry name" value="tRNA_endonuc-like_dom_sf"/>
</dbReference>
<dbReference type="NCBIfam" id="TIGR00252">
    <property type="entry name" value="YraN family protein"/>
    <property type="match status" value="1"/>
</dbReference>
<dbReference type="NCBIfam" id="NF009150">
    <property type="entry name" value="PRK12497.1-3"/>
    <property type="match status" value="1"/>
</dbReference>
<dbReference type="InterPro" id="IPR003509">
    <property type="entry name" value="UPF0102_YraN-like"/>
</dbReference>
<dbReference type="GO" id="GO:0004519">
    <property type="term" value="F:endonuclease activity"/>
    <property type="evidence" value="ECO:0007669"/>
    <property type="project" value="UniProtKB-KW"/>
</dbReference>
<keyword evidence="1" id="KW-0540">Nuclease</keyword>
<dbReference type="SUPFAM" id="SSF52980">
    <property type="entry name" value="Restriction endonuclease-like"/>
    <property type="match status" value="1"/>
</dbReference>
<dbReference type="InterPro" id="IPR011335">
    <property type="entry name" value="Restrct_endonuc-II-like"/>
</dbReference>
<dbReference type="CDD" id="cd20736">
    <property type="entry name" value="PoNe_Nuclease"/>
    <property type="match status" value="1"/>
</dbReference>
<gene>
    <name evidence="1" type="ORF">MNBD_GAMMA04-1172</name>
</gene>
<evidence type="ECO:0000313" key="1">
    <source>
        <dbReference type="EMBL" id="VAW49737.1"/>
    </source>
</evidence>
<organism evidence="1">
    <name type="scientific">hydrothermal vent metagenome</name>
    <dbReference type="NCBI Taxonomy" id="652676"/>
    <lineage>
        <taxon>unclassified sequences</taxon>
        <taxon>metagenomes</taxon>
        <taxon>ecological metagenomes</taxon>
    </lineage>
</organism>
<dbReference type="HAMAP" id="MF_00048">
    <property type="entry name" value="UPF0102"/>
    <property type="match status" value="1"/>
</dbReference>
<dbReference type="EMBL" id="UOFB01000375">
    <property type="protein sequence ID" value="VAW49737.1"/>
    <property type="molecule type" value="Genomic_DNA"/>
</dbReference>
<keyword evidence="1" id="KW-0378">Hydrolase</keyword>
<dbReference type="PANTHER" id="PTHR34039:SF1">
    <property type="entry name" value="UPF0102 PROTEIN YRAN"/>
    <property type="match status" value="1"/>
</dbReference>
<accession>A0A3B0WGE3</accession>
<name>A0A3B0WGE3_9ZZZZ</name>
<dbReference type="Gene3D" id="3.40.1350.10">
    <property type="match status" value="1"/>
</dbReference>
<dbReference type="GO" id="GO:0003676">
    <property type="term" value="F:nucleic acid binding"/>
    <property type="evidence" value="ECO:0007669"/>
    <property type="project" value="InterPro"/>
</dbReference>
<dbReference type="PANTHER" id="PTHR34039">
    <property type="entry name" value="UPF0102 PROTEIN YRAN"/>
    <property type="match status" value="1"/>
</dbReference>